<comment type="caution">
    <text evidence="1">The sequence shown here is derived from an EMBL/GenBank/DDBJ whole genome shotgun (WGS) entry which is preliminary data.</text>
</comment>
<evidence type="ECO:0000313" key="2">
    <source>
        <dbReference type="Proteomes" id="UP000541444"/>
    </source>
</evidence>
<protein>
    <submittedName>
        <fullName evidence="1">Uncharacterized protein</fullName>
    </submittedName>
</protein>
<dbReference type="AlphaFoldDB" id="A0A7J7MQ36"/>
<dbReference type="EMBL" id="JACGCM010001289">
    <property type="protein sequence ID" value="KAF6156937.1"/>
    <property type="molecule type" value="Genomic_DNA"/>
</dbReference>
<keyword evidence="2" id="KW-1185">Reference proteome</keyword>
<dbReference type="Proteomes" id="UP000541444">
    <property type="component" value="Unassembled WGS sequence"/>
</dbReference>
<reference evidence="1 2" key="1">
    <citation type="journal article" date="2020" name="IScience">
        <title>Genome Sequencing of the Endangered Kingdonia uniflora (Circaeasteraceae, Ranunculales) Reveals Potential Mechanisms of Evolutionary Specialization.</title>
        <authorList>
            <person name="Sun Y."/>
            <person name="Deng T."/>
            <person name="Zhang A."/>
            <person name="Moore M.J."/>
            <person name="Landis J.B."/>
            <person name="Lin N."/>
            <person name="Zhang H."/>
            <person name="Zhang X."/>
            <person name="Huang J."/>
            <person name="Zhang X."/>
            <person name="Sun H."/>
            <person name="Wang H."/>
        </authorList>
    </citation>
    <scope>NUCLEOTIDE SEQUENCE [LARGE SCALE GENOMIC DNA]</scope>
    <source>
        <strain evidence="1">TB1705</strain>
        <tissue evidence="1">Leaf</tissue>
    </source>
</reference>
<sequence length="80" mass="9034">MDDLKEVEERAWLAVLQGDEDTSKMVAYLVKGIWLSIEEEESELKKGNVKLEKELAQSRIDALKDVKQLKASNTVAIGQM</sequence>
<evidence type="ECO:0000313" key="1">
    <source>
        <dbReference type="EMBL" id="KAF6156937.1"/>
    </source>
</evidence>
<gene>
    <name evidence="1" type="ORF">GIB67_039698</name>
</gene>
<name>A0A7J7MQ36_9MAGN</name>
<accession>A0A7J7MQ36</accession>
<proteinExistence type="predicted"/>
<organism evidence="1 2">
    <name type="scientific">Kingdonia uniflora</name>
    <dbReference type="NCBI Taxonomy" id="39325"/>
    <lineage>
        <taxon>Eukaryota</taxon>
        <taxon>Viridiplantae</taxon>
        <taxon>Streptophyta</taxon>
        <taxon>Embryophyta</taxon>
        <taxon>Tracheophyta</taxon>
        <taxon>Spermatophyta</taxon>
        <taxon>Magnoliopsida</taxon>
        <taxon>Ranunculales</taxon>
        <taxon>Circaeasteraceae</taxon>
        <taxon>Kingdonia</taxon>
    </lineage>
</organism>